<organism evidence="2 3">
    <name type="scientific">Penicillium nalgiovense</name>
    <dbReference type="NCBI Taxonomy" id="60175"/>
    <lineage>
        <taxon>Eukaryota</taxon>
        <taxon>Fungi</taxon>
        <taxon>Dikarya</taxon>
        <taxon>Ascomycota</taxon>
        <taxon>Pezizomycotina</taxon>
        <taxon>Eurotiomycetes</taxon>
        <taxon>Eurotiomycetidae</taxon>
        <taxon>Eurotiales</taxon>
        <taxon>Aspergillaceae</taxon>
        <taxon>Penicillium</taxon>
    </lineage>
</organism>
<keyword evidence="3" id="KW-1185">Reference proteome</keyword>
<accession>A0A1V6WHW4</accession>
<dbReference type="AlphaFoldDB" id="A0A1V6WHW4"/>
<dbReference type="EMBL" id="MOOB01000262">
    <property type="protein sequence ID" value="OQE62536.1"/>
    <property type="molecule type" value="Genomic_DNA"/>
</dbReference>
<evidence type="ECO:0000313" key="3">
    <source>
        <dbReference type="Proteomes" id="UP000191691"/>
    </source>
</evidence>
<reference evidence="3" key="1">
    <citation type="journal article" date="2017" name="Nat. Microbiol.">
        <title>Global analysis of biosynthetic gene clusters reveals vast potential of secondary metabolite production in Penicillium species.</title>
        <authorList>
            <person name="Nielsen J.C."/>
            <person name="Grijseels S."/>
            <person name="Prigent S."/>
            <person name="Ji B."/>
            <person name="Dainat J."/>
            <person name="Nielsen K.F."/>
            <person name="Frisvad J.C."/>
            <person name="Workman M."/>
            <person name="Nielsen J."/>
        </authorList>
    </citation>
    <scope>NUCLEOTIDE SEQUENCE [LARGE SCALE GENOMIC DNA]</scope>
    <source>
        <strain evidence="3">IBT 13039</strain>
    </source>
</reference>
<gene>
    <name evidence="2" type="ORF">PENNAL_c0262G08007</name>
</gene>
<comment type="caution">
    <text evidence="2">The sequence shown here is derived from an EMBL/GenBank/DDBJ whole genome shotgun (WGS) entry which is preliminary data.</text>
</comment>
<evidence type="ECO:0000256" key="1">
    <source>
        <dbReference type="SAM" id="MobiDB-lite"/>
    </source>
</evidence>
<evidence type="ECO:0000313" key="2">
    <source>
        <dbReference type="EMBL" id="OQE62536.1"/>
    </source>
</evidence>
<name>A0A1V6WHW4_PENNA</name>
<proteinExistence type="predicted"/>
<dbReference type="Proteomes" id="UP000191691">
    <property type="component" value="Unassembled WGS sequence"/>
</dbReference>
<protein>
    <submittedName>
        <fullName evidence="2">Uncharacterized protein</fullName>
    </submittedName>
</protein>
<feature type="non-terminal residue" evidence="2">
    <location>
        <position position="43"/>
    </location>
</feature>
<feature type="non-terminal residue" evidence="2">
    <location>
        <position position="1"/>
    </location>
</feature>
<sequence>TSHPPASGPPRVARGPTILRAEGGHRPPAGRAGLFSALTKRPS</sequence>
<feature type="region of interest" description="Disordered" evidence="1">
    <location>
        <begin position="1"/>
        <end position="43"/>
    </location>
</feature>